<dbReference type="Proteomes" id="UP000198282">
    <property type="component" value="Unassembled WGS sequence"/>
</dbReference>
<dbReference type="PANTHER" id="PTHR35801">
    <property type="entry name" value="PHOSPHOSERINE PHOSPHATASE RSBX"/>
    <property type="match status" value="1"/>
</dbReference>
<dbReference type="InterPro" id="IPR039248">
    <property type="entry name" value="Ptase_RsbX"/>
</dbReference>
<dbReference type="PANTHER" id="PTHR35801:SF1">
    <property type="entry name" value="PHOSPHOSERINE PHOSPHATASE RSBX"/>
    <property type="match status" value="1"/>
</dbReference>
<gene>
    <name evidence="2" type="ORF">SAMN05216276_1023105</name>
</gene>
<dbReference type="EMBL" id="FZOD01000023">
    <property type="protein sequence ID" value="SNT07708.1"/>
    <property type="molecule type" value="Genomic_DNA"/>
</dbReference>
<feature type="domain" description="PPM-type phosphatase" evidence="1">
    <location>
        <begin position="146"/>
        <end position="335"/>
    </location>
</feature>
<dbReference type="InterPro" id="IPR036457">
    <property type="entry name" value="PPM-type-like_dom_sf"/>
</dbReference>
<dbReference type="SMART" id="SM00331">
    <property type="entry name" value="PP2C_SIG"/>
    <property type="match status" value="1"/>
</dbReference>
<dbReference type="RefSeq" id="WP_089209466.1">
    <property type="nucleotide sequence ID" value="NZ_FZOD01000023.1"/>
</dbReference>
<dbReference type="OrthoDB" id="479131at2"/>
<evidence type="ECO:0000259" key="1">
    <source>
        <dbReference type="SMART" id="SM00331"/>
    </source>
</evidence>
<keyword evidence="2" id="KW-0808">Transferase</keyword>
<accession>A0A239JQK5</accession>
<dbReference type="Gene3D" id="3.30.565.10">
    <property type="entry name" value="Histidine kinase-like ATPase, C-terminal domain"/>
    <property type="match status" value="1"/>
</dbReference>
<name>A0A239JQK5_9ACTN</name>
<dbReference type="Pfam" id="PF07228">
    <property type="entry name" value="SpoIIE"/>
    <property type="match status" value="1"/>
</dbReference>
<dbReference type="InterPro" id="IPR003594">
    <property type="entry name" value="HATPase_dom"/>
</dbReference>
<evidence type="ECO:0000313" key="2">
    <source>
        <dbReference type="EMBL" id="SNT07708.1"/>
    </source>
</evidence>
<organism evidence="2 3">
    <name type="scientific">Streptosporangium subroseum</name>
    <dbReference type="NCBI Taxonomy" id="106412"/>
    <lineage>
        <taxon>Bacteria</taxon>
        <taxon>Bacillati</taxon>
        <taxon>Actinomycetota</taxon>
        <taxon>Actinomycetes</taxon>
        <taxon>Streptosporangiales</taxon>
        <taxon>Streptosporangiaceae</taxon>
        <taxon>Streptosporangium</taxon>
    </lineage>
</organism>
<sequence>MGSVIRSQNDTWIRTEDASAIGSLRRSAVELAELRGFGEEDAGRVAVAVSEAASNLVKHAVEGVMLIRLHPELDSAIEVIAIDRGPGMHDVSRALRDGYSTAGTLGIGLGGIARMASGYEVHSLPGRGTVLGMYFIAQDAPRPASRASGVTRPIGEEIVCGDAFAIIENGATTTVMLCDGLGHGTAAAHASREAVRLFLEHSDGRSPVTVLQRIHDGLGQTRGGAVAVARIDGSAGTVSFAGVGNVSAWIVHQEGRQGMISVPGIAGYQSRTLRQYEYTVPPHSVVVFHSDGLSERWDITSYPGLVTRAPSVVAATLLRDAGTRRDDASVIAVRPDP</sequence>
<reference evidence="2 3" key="1">
    <citation type="submission" date="2017-06" db="EMBL/GenBank/DDBJ databases">
        <authorList>
            <person name="Kim H.J."/>
            <person name="Triplett B.A."/>
        </authorList>
    </citation>
    <scope>NUCLEOTIDE SEQUENCE [LARGE SCALE GENOMIC DNA]</scope>
    <source>
        <strain evidence="2 3">CGMCC 4.2132</strain>
    </source>
</reference>
<dbReference type="InterPro" id="IPR001932">
    <property type="entry name" value="PPM-type_phosphatase-like_dom"/>
</dbReference>
<evidence type="ECO:0000313" key="3">
    <source>
        <dbReference type="Proteomes" id="UP000198282"/>
    </source>
</evidence>
<dbReference type="Pfam" id="PF13581">
    <property type="entry name" value="HATPase_c_2"/>
    <property type="match status" value="1"/>
</dbReference>
<keyword evidence="3" id="KW-1185">Reference proteome</keyword>
<proteinExistence type="predicted"/>
<dbReference type="SUPFAM" id="SSF55874">
    <property type="entry name" value="ATPase domain of HSP90 chaperone/DNA topoisomerase II/histidine kinase"/>
    <property type="match status" value="1"/>
</dbReference>
<keyword evidence="2" id="KW-0418">Kinase</keyword>
<dbReference type="GO" id="GO:0016301">
    <property type="term" value="F:kinase activity"/>
    <property type="evidence" value="ECO:0007669"/>
    <property type="project" value="UniProtKB-KW"/>
</dbReference>
<protein>
    <submittedName>
        <fullName evidence="2">Anti-sigma regulatory factor (Ser/Thr protein kinase)</fullName>
    </submittedName>
</protein>
<dbReference type="InterPro" id="IPR036890">
    <property type="entry name" value="HATPase_C_sf"/>
</dbReference>
<dbReference type="SUPFAM" id="SSF81606">
    <property type="entry name" value="PP2C-like"/>
    <property type="match status" value="1"/>
</dbReference>
<dbReference type="AlphaFoldDB" id="A0A239JQK5"/>
<dbReference type="Gene3D" id="3.60.40.10">
    <property type="entry name" value="PPM-type phosphatase domain"/>
    <property type="match status" value="1"/>
</dbReference>